<keyword evidence="4 6" id="KW-1133">Transmembrane helix</keyword>
<sequence>MDMGRGVAGSAVAPRRLPPTEGRTERLWRRCTQIAVIASAVVILAAALVIASAVLIPIVAAVIIGSVIGPAIEGLAKRGVPSWLGALLMVIGIAGLIYGLAVALAAPLAEWSARAPEIGAIMKERFAALRPVVQTLASVVESIQSIGRATERAPMVVEVADSKMLESLLSMVTPVIGQLILFLGSLLFFLAGRVQIKRRVVQVMTPRQTRLTALRVFREIEDRLGAYLVTATFINIGLGIATTLMTWGLGLPNPPLWGVLACVLNYVPYVGPAVTTLILAIAGIVTFPGIVEGLLPAAAFLFITSIEGQFLTPMIVGRRVSLNPFAVFLSMALWTWLWGPAGTFLSVPLLIAAMALVDGMLAKSRPHLPG</sequence>
<dbReference type="Pfam" id="PF01594">
    <property type="entry name" value="AI-2E_transport"/>
    <property type="match status" value="1"/>
</dbReference>
<evidence type="ECO:0000313" key="8">
    <source>
        <dbReference type="Proteomes" id="UP000831684"/>
    </source>
</evidence>
<dbReference type="Proteomes" id="UP000831684">
    <property type="component" value="Chromosome"/>
</dbReference>
<dbReference type="InterPro" id="IPR002549">
    <property type="entry name" value="AI-2E-like"/>
</dbReference>
<feature type="transmembrane region" description="Helical" evidence="6">
    <location>
        <begin position="224"/>
        <end position="249"/>
    </location>
</feature>
<keyword evidence="3 6" id="KW-0812">Transmembrane</keyword>
<accession>A0A9E7CVT4</accession>
<feature type="transmembrane region" description="Helical" evidence="6">
    <location>
        <begin position="336"/>
        <end position="357"/>
    </location>
</feature>
<evidence type="ECO:0000256" key="1">
    <source>
        <dbReference type="ARBA" id="ARBA00004141"/>
    </source>
</evidence>
<proteinExistence type="inferred from homology"/>
<comment type="similarity">
    <text evidence="2">Belongs to the autoinducer-2 exporter (AI-2E) (TC 2.A.86) family.</text>
</comment>
<dbReference type="AlphaFoldDB" id="A0A9E7CVT4"/>
<evidence type="ECO:0000256" key="3">
    <source>
        <dbReference type="ARBA" id="ARBA00022692"/>
    </source>
</evidence>
<dbReference type="PANTHER" id="PTHR21716:SF16">
    <property type="entry name" value="BLL1467 PROTEIN"/>
    <property type="match status" value="1"/>
</dbReference>
<evidence type="ECO:0000256" key="4">
    <source>
        <dbReference type="ARBA" id="ARBA00022989"/>
    </source>
</evidence>
<dbReference type="RefSeq" id="WP_244376384.1">
    <property type="nucleotide sequence ID" value="NZ_CP083239.1"/>
</dbReference>
<evidence type="ECO:0000256" key="2">
    <source>
        <dbReference type="ARBA" id="ARBA00009773"/>
    </source>
</evidence>
<evidence type="ECO:0000313" key="7">
    <source>
        <dbReference type="EMBL" id="UOK69999.1"/>
    </source>
</evidence>
<dbReference type="KEGG" id="apol:K9D25_14830"/>
<gene>
    <name evidence="7" type="ORF">K9D25_14830</name>
</gene>
<dbReference type="EMBL" id="CP083239">
    <property type="protein sequence ID" value="UOK69999.1"/>
    <property type="molecule type" value="Genomic_DNA"/>
</dbReference>
<keyword evidence="5 6" id="KW-0472">Membrane</keyword>
<organism evidence="7 8">
    <name type="scientific">Ancylobacter polymorphus</name>
    <dbReference type="NCBI Taxonomy" id="223390"/>
    <lineage>
        <taxon>Bacteria</taxon>
        <taxon>Pseudomonadati</taxon>
        <taxon>Pseudomonadota</taxon>
        <taxon>Alphaproteobacteria</taxon>
        <taxon>Hyphomicrobiales</taxon>
        <taxon>Xanthobacteraceae</taxon>
        <taxon>Ancylobacter</taxon>
    </lineage>
</organism>
<reference evidence="7" key="1">
    <citation type="submission" date="2021-09" db="EMBL/GenBank/DDBJ databases">
        <title>Network and meta-omics reveal the key degrader and cooperation patterns in an efficient 1,4-dioxane-degrading microbial community.</title>
        <authorList>
            <person name="Dai C."/>
        </authorList>
    </citation>
    <scope>NUCLEOTIDE SEQUENCE</scope>
    <source>
        <strain evidence="7">ZM13</strain>
    </source>
</reference>
<feature type="transmembrane region" description="Helical" evidence="6">
    <location>
        <begin position="83"/>
        <end position="106"/>
    </location>
</feature>
<dbReference type="GO" id="GO:0016020">
    <property type="term" value="C:membrane"/>
    <property type="evidence" value="ECO:0007669"/>
    <property type="project" value="UniProtKB-SubCell"/>
</dbReference>
<feature type="transmembrane region" description="Helical" evidence="6">
    <location>
        <begin position="294"/>
        <end position="316"/>
    </location>
</feature>
<comment type="subcellular location">
    <subcellularLocation>
        <location evidence="1">Membrane</location>
        <topology evidence="1">Multi-pass membrane protein</topology>
    </subcellularLocation>
</comment>
<feature type="transmembrane region" description="Helical" evidence="6">
    <location>
        <begin position="34"/>
        <end position="63"/>
    </location>
</feature>
<feature type="transmembrane region" description="Helical" evidence="6">
    <location>
        <begin position="167"/>
        <end position="190"/>
    </location>
</feature>
<dbReference type="PANTHER" id="PTHR21716">
    <property type="entry name" value="TRANSMEMBRANE PROTEIN"/>
    <property type="match status" value="1"/>
</dbReference>
<name>A0A9E7CVT4_9HYPH</name>
<evidence type="ECO:0000256" key="6">
    <source>
        <dbReference type="SAM" id="Phobius"/>
    </source>
</evidence>
<protein>
    <submittedName>
        <fullName evidence="7">AI-2E family transporter</fullName>
    </submittedName>
</protein>
<dbReference type="GO" id="GO:0055085">
    <property type="term" value="P:transmembrane transport"/>
    <property type="evidence" value="ECO:0007669"/>
    <property type="project" value="TreeGrafter"/>
</dbReference>
<evidence type="ECO:0000256" key="5">
    <source>
        <dbReference type="ARBA" id="ARBA00023136"/>
    </source>
</evidence>